<name>A0ABW4Q681_9MICC</name>
<dbReference type="Gene3D" id="3.40.50.150">
    <property type="entry name" value="Vaccinia Virus protein VP39"/>
    <property type="match status" value="1"/>
</dbReference>
<gene>
    <name evidence="7 9" type="primary">trmB</name>
    <name evidence="9" type="ORF">ACFSFX_05905</name>
</gene>
<evidence type="ECO:0000256" key="3">
    <source>
        <dbReference type="ARBA" id="ARBA00022603"/>
    </source>
</evidence>
<feature type="binding site" evidence="7">
    <location>
        <position position="103"/>
    </location>
    <ligand>
        <name>S-adenosyl-L-methionine</name>
        <dbReference type="ChEBI" id="CHEBI:59789"/>
    </ligand>
</feature>
<dbReference type="RefSeq" id="WP_343880121.1">
    <property type="nucleotide sequence ID" value="NZ_BAAAIJ010000047.1"/>
</dbReference>
<dbReference type="InterPro" id="IPR029063">
    <property type="entry name" value="SAM-dependent_MTases_sf"/>
</dbReference>
<dbReference type="Proteomes" id="UP001597307">
    <property type="component" value="Unassembled WGS sequence"/>
</dbReference>
<dbReference type="InterPro" id="IPR003358">
    <property type="entry name" value="tRNA_(Gua-N-7)_MeTrfase_Trmb"/>
</dbReference>
<feature type="binding site" evidence="7">
    <location>
        <position position="189"/>
    </location>
    <ligand>
        <name>substrate</name>
    </ligand>
</feature>
<comment type="function">
    <text evidence="2 7">Catalyzes the formation of N(7)-methylguanine at position 46 (m7G46) in tRNA.</text>
</comment>
<evidence type="ECO:0000256" key="7">
    <source>
        <dbReference type="HAMAP-Rule" id="MF_01057"/>
    </source>
</evidence>
<feature type="binding site" evidence="7">
    <location>
        <position position="157"/>
    </location>
    <ligand>
        <name>substrate</name>
    </ligand>
</feature>
<dbReference type="EMBL" id="JBHUGA010000011">
    <property type="protein sequence ID" value="MFD1846129.1"/>
    <property type="molecule type" value="Genomic_DNA"/>
</dbReference>
<dbReference type="PANTHER" id="PTHR23417:SF14">
    <property type="entry name" value="PENTACOTRIPEPTIDE-REPEAT REGION OF PRORP DOMAIN-CONTAINING PROTEIN"/>
    <property type="match status" value="1"/>
</dbReference>
<dbReference type="PROSITE" id="PS51625">
    <property type="entry name" value="SAM_MT_TRMB"/>
    <property type="match status" value="1"/>
</dbReference>
<keyword evidence="5 7" id="KW-0949">S-adenosyl-L-methionine</keyword>
<evidence type="ECO:0000256" key="6">
    <source>
        <dbReference type="ARBA" id="ARBA00022694"/>
    </source>
</evidence>
<keyword evidence="3 7" id="KW-0489">Methyltransferase</keyword>
<dbReference type="Pfam" id="PF02390">
    <property type="entry name" value="Methyltransf_4"/>
    <property type="match status" value="1"/>
</dbReference>
<accession>A0ABW4Q681</accession>
<evidence type="ECO:0000256" key="2">
    <source>
        <dbReference type="ARBA" id="ARBA00003015"/>
    </source>
</evidence>
<feature type="region of interest" description="Disordered" evidence="8">
    <location>
        <begin position="1"/>
        <end position="20"/>
    </location>
</feature>
<comment type="caution">
    <text evidence="9">The sequence shown here is derived from an EMBL/GenBank/DDBJ whole genome shotgun (WGS) entry which is preliminary data.</text>
</comment>
<dbReference type="NCBIfam" id="TIGR00091">
    <property type="entry name" value="tRNA (guanosine(46)-N7)-methyltransferase TrmB"/>
    <property type="match status" value="1"/>
</dbReference>
<comment type="pathway">
    <text evidence="7">tRNA modification; N(7)-methylguanine-tRNA biosynthesis.</text>
</comment>
<reference evidence="10" key="1">
    <citation type="journal article" date="2019" name="Int. J. Syst. Evol. Microbiol.">
        <title>The Global Catalogue of Microorganisms (GCM) 10K type strain sequencing project: providing services to taxonomists for standard genome sequencing and annotation.</title>
        <authorList>
            <consortium name="The Broad Institute Genomics Platform"/>
            <consortium name="The Broad Institute Genome Sequencing Center for Infectious Disease"/>
            <person name="Wu L."/>
            <person name="Ma J."/>
        </authorList>
    </citation>
    <scope>NUCLEOTIDE SEQUENCE [LARGE SCALE GENOMIC DNA]</scope>
    <source>
        <strain evidence="10">JCM 11496</strain>
    </source>
</reference>
<organism evidence="9 10">
    <name type="scientific">Arthrobacter flavus</name>
    <dbReference type="NCBI Taxonomy" id="95172"/>
    <lineage>
        <taxon>Bacteria</taxon>
        <taxon>Bacillati</taxon>
        <taxon>Actinomycetota</taxon>
        <taxon>Actinomycetes</taxon>
        <taxon>Micrococcales</taxon>
        <taxon>Micrococcaceae</taxon>
        <taxon>Arthrobacter</taxon>
    </lineage>
</organism>
<evidence type="ECO:0000256" key="1">
    <source>
        <dbReference type="ARBA" id="ARBA00000142"/>
    </source>
</evidence>
<proteinExistence type="inferred from homology"/>
<dbReference type="InterPro" id="IPR055361">
    <property type="entry name" value="tRNA_methyltr_TrmB_bact"/>
</dbReference>
<comment type="catalytic activity">
    <reaction evidence="1 7">
        <text>guanosine(46) in tRNA + S-adenosyl-L-methionine = N(7)-methylguanosine(46) in tRNA + S-adenosyl-L-homocysteine</text>
        <dbReference type="Rhea" id="RHEA:42708"/>
        <dbReference type="Rhea" id="RHEA-COMP:10188"/>
        <dbReference type="Rhea" id="RHEA-COMP:10189"/>
        <dbReference type="ChEBI" id="CHEBI:57856"/>
        <dbReference type="ChEBI" id="CHEBI:59789"/>
        <dbReference type="ChEBI" id="CHEBI:74269"/>
        <dbReference type="ChEBI" id="CHEBI:74480"/>
        <dbReference type="EC" id="2.1.1.33"/>
    </reaction>
</comment>
<evidence type="ECO:0000313" key="9">
    <source>
        <dbReference type="EMBL" id="MFD1846129.1"/>
    </source>
</evidence>
<evidence type="ECO:0000256" key="4">
    <source>
        <dbReference type="ARBA" id="ARBA00022679"/>
    </source>
</evidence>
<protein>
    <recommendedName>
        <fullName evidence="7">tRNA (guanine-N(7)-)-methyltransferase</fullName>
        <ecNumber evidence="7">2.1.1.33</ecNumber>
    </recommendedName>
    <alternativeName>
        <fullName evidence="7">tRNA (guanine(46)-N(7))-methyltransferase</fullName>
    </alternativeName>
    <alternativeName>
        <fullName evidence="7">tRNA(m7G46)-methyltransferase</fullName>
    </alternativeName>
</protein>
<keyword evidence="6 7" id="KW-0819">tRNA processing</keyword>
<feature type="binding site" evidence="7">
    <location>
        <position position="153"/>
    </location>
    <ligand>
        <name>S-adenosyl-L-methionine</name>
        <dbReference type="ChEBI" id="CHEBI:59789"/>
    </ligand>
</feature>
<comment type="caution">
    <text evidence="7">Lacks conserved residue(s) required for the propagation of feature annotation.</text>
</comment>
<evidence type="ECO:0000256" key="8">
    <source>
        <dbReference type="SAM" id="MobiDB-lite"/>
    </source>
</evidence>
<keyword evidence="4 7" id="KW-0808">Transferase</keyword>
<feature type="binding site" evidence="7">
    <location>
        <begin position="273"/>
        <end position="276"/>
    </location>
    <ligand>
        <name>substrate</name>
    </ligand>
</feature>
<feature type="binding site" evidence="7">
    <location>
        <position position="130"/>
    </location>
    <ligand>
        <name>S-adenosyl-L-methionine</name>
        <dbReference type="ChEBI" id="CHEBI:59789"/>
    </ligand>
</feature>
<dbReference type="PANTHER" id="PTHR23417">
    <property type="entry name" value="3-DEOXY-D-MANNO-OCTULOSONIC-ACID TRANSFERASE/TRNA GUANINE-N 7 - -METHYLTRANSFERASE"/>
    <property type="match status" value="1"/>
</dbReference>
<comment type="similarity">
    <text evidence="7">Belongs to the class I-like SAM-binding methyltransferase superfamily. TrmB family.</text>
</comment>
<dbReference type="EC" id="2.1.1.33" evidence="7"/>
<dbReference type="GO" id="GO:0008176">
    <property type="term" value="F:tRNA (guanine(46)-N7)-methyltransferase activity"/>
    <property type="evidence" value="ECO:0007669"/>
    <property type="project" value="UniProtKB-EC"/>
</dbReference>
<feature type="region of interest" description="Disordered" evidence="8">
    <location>
        <begin position="237"/>
        <end position="260"/>
    </location>
</feature>
<dbReference type="HAMAP" id="MF_01057">
    <property type="entry name" value="tRNA_methyltr_TrmB"/>
    <property type="match status" value="1"/>
</dbReference>
<sequence length="294" mass="32338">MSTDPAAPTPPAEQHLSQPVSFVRRGSRLQGRRRQAWAELDDFVIDVPRNTMADTSVDPEYQFDAAAEFDRDAPLVVEVGSGLGEAITHAAELQPDFNFLALEVYKPGLAQTLLRIEQKGLTNVRIAQANAAEALATMLPEGSVSELWVFFPDPWHKTRHRKRRLVKADFAEVAARVLAPGGLWRLATDWSDYAVQMRDVLDASDGFTNVHDGERTGADSPLTQVWDSGVELVVGGAPVREGKDPVSTGNTGVNEGIDTRGGWAPRFDGRTLTSFENKAHEAGRMIFDLTYRKI</sequence>
<feature type="binding site" evidence="7">
    <location>
        <position position="78"/>
    </location>
    <ligand>
        <name>S-adenosyl-L-methionine</name>
        <dbReference type="ChEBI" id="CHEBI:59789"/>
    </ligand>
</feature>
<evidence type="ECO:0000256" key="5">
    <source>
        <dbReference type="ARBA" id="ARBA00022691"/>
    </source>
</evidence>
<dbReference type="SUPFAM" id="SSF53335">
    <property type="entry name" value="S-adenosyl-L-methionine-dependent methyltransferases"/>
    <property type="match status" value="1"/>
</dbReference>
<evidence type="ECO:0000313" key="10">
    <source>
        <dbReference type="Proteomes" id="UP001597307"/>
    </source>
</evidence>
<keyword evidence="10" id="KW-1185">Reference proteome</keyword>